<dbReference type="AlphaFoldDB" id="A0AAN8F9G1"/>
<organism evidence="1 2">
    <name type="scientific">Trichostrongylus colubriformis</name>
    <name type="common">Black scour worm</name>
    <dbReference type="NCBI Taxonomy" id="6319"/>
    <lineage>
        <taxon>Eukaryota</taxon>
        <taxon>Metazoa</taxon>
        <taxon>Ecdysozoa</taxon>
        <taxon>Nematoda</taxon>
        <taxon>Chromadorea</taxon>
        <taxon>Rhabditida</taxon>
        <taxon>Rhabditina</taxon>
        <taxon>Rhabditomorpha</taxon>
        <taxon>Strongyloidea</taxon>
        <taxon>Trichostrongylidae</taxon>
        <taxon>Trichostrongylus</taxon>
    </lineage>
</organism>
<proteinExistence type="predicted"/>
<protein>
    <submittedName>
        <fullName evidence="1">Uncharacterized protein</fullName>
    </submittedName>
</protein>
<reference evidence="1 2" key="1">
    <citation type="submission" date="2019-10" db="EMBL/GenBank/DDBJ databases">
        <title>Assembly and Annotation for the nematode Trichostrongylus colubriformis.</title>
        <authorList>
            <person name="Martin J."/>
        </authorList>
    </citation>
    <scope>NUCLEOTIDE SEQUENCE [LARGE SCALE GENOMIC DNA]</scope>
    <source>
        <strain evidence="1">G859</strain>
        <tissue evidence="1">Whole worm</tissue>
    </source>
</reference>
<gene>
    <name evidence="1" type="ORF">GCK32_006388</name>
</gene>
<evidence type="ECO:0000313" key="2">
    <source>
        <dbReference type="Proteomes" id="UP001331761"/>
    </source>
</evidence>
<keyword evidence="2" id="KW-1185">Reference proteome</keyword>
<sequence>MAYIFITPKRLLTMYSNKLENVVSSFRSEKLELESLKVLNSLPTPPQKETQDFEEYSSKAEKSLFPAFEYSILL</sequence>
<evidence type="ECO:0000313" key="1">
    <source>
        <dbReference type="EMBL" id="KAK5969822.1"/>
    </source>
</evidence>
<comment type="caution">
    <text evidence="1">The sequence shown here is derived from an EMBL/GenBank/DDBJ whole genome shotgun (WGS) entry which is preliminary data.</text>
</comment>
<accession>A0AAN8F9G1</accession>
<name>A0AAN8F9G1_TRICO</name>
<dbReference type="EMBL" id="WIXE01019697">
    <property type="protein sequence ID" value="KAK5969822.1"/>
    <property type="molecule type" value="Genomic_DNA"/>
</dbReference>
<dbReference type="Proteomes" id="UP001331761">
    <property type="component" value="Unassembled WGS sequence"/>
</dbReference>